<dbReference type="Pfam" id="PF00270">
    <property type="entry name" value="DEAD"/>
    <property type="match status" value="1"/>
</dbReference>
<dbReference type="PANTHER" id="PTHR11472">
    <property type="entry name" value="DNA REPAIR DEAD HELICASE RAD3/XP-D SUBFAMILY MEMBER"/>
    <property type="match status" value="1"/>
</dbReference>
<dbReference type="GO" id="GO:0003678">
    <property type="term" value="F:DNA helicase activity"/>
    <property type="evidence" value="ECO:0007669"/>
    <property type="project" value="UniProtKB-EC"/>
</dbReference>
<dbReference type="SUPFAM" id="SSF52540">
    <property type="entry name" value="P-loop containing nucleoside triphosphate hydrolases"/>
    <property type="match status" value="1"/>
</dbReference>
<dbReference type="InterPro" id="IPR027417">
    <property type="entry name" value="P-loop_NTPase"/>
</dbReference>
<name>A0A7W8HG60_9BURK</name>
<dbReference type="PANTHER" id="PTHR11472:SF34">
    <property type="entry name" value="REGULATOR OF TELOMERE ELONGATION HELICASE 1"/>
    <property type="match status" value="1"/>
</dbReference>
<keyword evidence="2 7" id="KW-0378">Hydrolase</keyword>
<dbReference type="EC" id="3.6.4.12" evidence="7"/>
<feature type="region of interest" description="Disordered" evidence="5">
    <location>
        <begin position="383"/>
        <end position="406"/>
    </location>
</feature>
<dbReference type="AlphaFoldDB" id="A0A7W8HG60"/>
<proteinExistence type="inferred from homology"/>
<dbReference type="RefSeq" id="WP_183964034.1">
    <property type="nucleotide sequence ID" value="NZ_BAABEW010000004.1"/>
</dbReference>
<evidence type="ECO:0000313" key="8">
    <source>
        <dbReference type="Proteomes" id="UP000532440"/>
    </source>
</evidence>
<dbReference type="Pfam" id="PF13307">
    <property type="entry name" value="Helicase_C_2"/>
    <property type="match status" value="1"/>
</dbReference>
<keyword evidence="8" id="KW-1185">Reference proteome</keyword>
<dbReference type="GO" id="GO:0003676">
    <property type="term" value="F:nucleic acid binding"/>
    <property type="evidence" value="ECO:0007669"/>
    <property type="project" value="InterPro"/>
</dbReference>
<evidence type="ECO:0000256" key="3">
    <source>
        <dbReference type="ARBA" id="ARBA00022840"/>
    </source>
</evidence>
<evidence type="ECO:0000313" key="7">
    <source>
        <dbReference type="EMBL" id="MBB5270585.1"/>
    </source>
</evidence>
<dbReference type="InterPro" id="IPR006555">
    <property type="entry name" value="ATP-dep_Helicase_C"/>
</dbReference>
<evidence type="ECO:0000256" key="5">
    <source>
        <dbReference type="SAM" id="MobiDB-lite"/>
    </source>
</evidence>
<dbReference type="SMART" id="SM00491">
    <property type="entry name" value="HELICc2"/>
    <property type="match status" value="1"/>
</dbReference>
<dbReference type="Gene3D" id="3.40.50.300">
    <property type="entry name" value="P-loop containing nucleotide triphosphate hydrolases"/>
    <property type="match status" value="2"/>
</dbReference>
<gene>
    <name evidence="7" type="ORF">HNQ70_000569</name>
</gene>
<dbReference type="Proteomes" id="UP000532440">
    <property type="component" value="Unassembled WGS sequence"/>
</dbReference>
<dbReference type="GO" id="GO:0005524">
    <property type="term" value="F:ATP binding"/>
    <property type="evidence" value="ECO:0007669"/>
    <property type="project" value="UniProtKB-KW"/>
</dbReference>
<evidence type="ECO:0000256" key="2">
    <source>
        <dbReference type="ARBA" id="ARBA00022801"/>
    </source>
</evidence>
<dbReference type="PROSITE" id="PS51193">
    <property type="entry name" value="HELICASE_ATP_BIND_2"/>
    <property type="match status" value="1"/>
</dbReference>
<organism evidence="7 8">
    <name type="scientific">Quisquiliibacterium transsilvanicum</name>
    <dbReference type="NCBI Taxonomy" id="1549638"/>
    <lineage>
        <taxon>Bacteria</taxon>
        <taxon>Pseudomonadati</taxon>
        <taxon>Pseudomonadota</taxon>
        <taxon>Betaproteobacteria</taxon>
        <taxon>Burkholderiales</taxon>
        <taxon>Burkholderiaceae</taxon>
        <taxon>Quisquiliibacterium</taxon>
    </lineage>
</organism>
<dbReference type="InterPro" id="IPR014013">
    <property type="entry name" value="Helic_SF1/SF2_ATP-bd_DinG/Rad3"/>
</dbReference>
<comment type="similarity">
    <text evidence="4">Belongs to the helicase family. DinG subfamily.</text>
</comment>
<evidence type="ECO:0000259" key="6">
    <source>
        <dbReference type="PROSITE" id="PS51193"/>
    </source>
</evidence>
<evidence type="ECO:0000256" key="4">
    <source>
        <dbReference type="ARBA" id="ARBA00038058"/>
    </source>
</evidence>
<reference evidence="7 8" key="1">
    <citation type="submission" date="2020-08" db="EMBL/GenBank/DDBJ databases">
        <title>Genomic Encyclopedia of Type Strains, Phase IV (KMG-IV): sequencing the most valuable type-strain genomes for metagenomic binning, comparative biology and taxonomic classification.</title>
        <authorList>
            <person name="Goeker M."/>
        </authorList>
    </citation>
    <scope>NUCLEOTIDE SEQUENCE [LARGE SCALE GENOMIC DNA]</scope>
    <source>
        <strain evidence="7 8">DSM 29781</strain>
    </source>
</reference>
<evidence type="ECO:0000256" key="1">
    <source>
        <dbReference type="ARBA" id="ARBA00022741"/>
    </source>
</evidence>
<dbReference type="InterPro" id="IPR011545">
    <property type="entry name" value="DEAD/DEAH_box_helicase_dom"/>
</dbReference>
<dbReference type="GO" id="GO:0006281">
    <property type="term" value="P:DNA repair"/>
    <property type="evidence" value="ECO:0007669"/>
    <property type="project" value="TreeGrafter"/>
</dbReference>
<dbReference type="EMBL" id="JACHGB010000001">
    <property type="protein sequence ID" value="MBB5270585.1"/>
    <property type="molecule type" value="Genomic_DNA"/>
</dbReference>
<dbReference type="GO" id="GO:0016818">
    <property type="term" value="F:hydrolase activity, acting on acid anhydrides, in phosphorus-containing anhydrides"/>
    <property type="evidence" value="ECO:0007669"/>
    <property type="project" value="InterPro"/>
</dbReference>
<sequence length="706" mass="74622">MSGIPDAADGLAGAVANALGAQGPLAREHAGYVVRDGQLGLADAVAQAIDARSALVAEAGTGTGKTFSYLVPALLSGARVLISTGTRNLQDQLFHRDLPELARLLDVRVDTALLKGRANYVCWHHLQRNLSEGRFARREDIADLHRIQRFAVVSQSGDRSDFPGVAEEAPAWTMATSTRENCLGQDCPELARCFVFKARQAAQRAEVVVVNHHLFCADLALRDEGVADLLPTADALIFDEAHQLPAVATAFFGMSVSTRRILDFARDLLRAGLAEARDGADWTALSRGIEQALRELRLHAGTVGRMEGREALGHAPFVQAIDGCSRAIAAAGAALERAAERGKEVQRCALRATELCSQLQAWLDAAAGAVTADAANAANAEAATAGAASPDPVPDAPAVDGQPAAAGGTIEGPTVTWVEVHGASVTLHATPLSVAPVFRRHLSARPRAWVFLSATLAVGGAFGHFVSAMGLEEARQLVWESPFDYANQALLYVPQGIGLPAGADFAARVASAIRPLLAANGGRAFVLCTTLRMVDQLAGLLDTAQSSDGSALELLVQGRASRAELLDRFRVARAPVLIGSASFWEGVDVPGRQLSLVIIDKLPFAPPDDPVLRARIDAARRAGADPFRTLQLPAAAMALKQGAGRLIRSEEDRGVLVVCDARLAEKSYGRTLLRSLPPFRRTRAPDEVLGFIEGIDLAEAPTVVPG</sequence>
<keyword evidence="1" id="KW-0547">Nucleotide-binding</keyword>
<keyword evidence="3" id="KW-0067">ATP-binding</keyword>
<protein>
    <submittedName>
        <fullName evidence="7">ATP-dependent DNA helicase DinG</fullName>
        <ecNumber evidence="7">3.6.4.12</ecNumber>
    </submittedName>
</protein>
<dbReference type="InterPro" id="IPR045028">
    <property type="entry name" value="DinG/Rad3-like"/>
</dbReference>
<feature type="domain" description="Helicase ATP-binding" evidence="6">
    <location>
        <begin position="24"/>
        <end position="300"/>
    </location>
</feature>
<comment type="caution">
    <text evidence="7">The sequence shown here is derived from an EMBL/GenBank/DDBJ whole genome shotgun (WGS) entry which is preliminary data.</text>
</comment>
<accession>A0A7W8HG60</accession>
<keyword evidence="7" id="KW-0347">Helicase</keyword>